<dbReference type="Pfam" id="PF01762">
    <property type="entry name" value="Galactosyl_T"/>
    <property type="match status" value="1"/>
</dbReference>
<comment type="subcellular location">
    <subcellularLocation>
        <location evidence="1 10">Golgi apparatus membrane</location>
        <topology evidence="1 10">Single-pass type II membrane protein</topology>
    </subcellularLocation>
</comment>
<evidence type="ECO:0000256" key="10">
    <source>
        <dbReference type="RuleBase" id="RU363063"/>
    </source>
</evidence>
<keyword evidence="3 10" id="KW-0328">Glycosyltransferase</keyword>
<keyword evidence="5 10" id="KW-0812">Transmembrane</keyword>
<evidence type="ECO:0000256" key="2">
    <source>
        <dbReference type="ARBA" id="ARBA00008661"/>
    </source>
</evidence>
<keyword evidence="9 10" id="KW-0472">Membrane</keyword>
<evidence type="ECO:0000256" key="6">
    <source>
        <dbReference type="ARBA" id="ARBA00022968"/>
    </source>
</evidence>
<evidence type="ECO:0000256" key="8">
    <source>
        <dbReference type="ARBA" id="ARBA00023034"/>
    </source>
</evidence>
<keyword evidence="6 10" id="KW-0735">Signal-anchor</keyword>
<sequence>MRVIRTLAEFTSTSRRGRHIQSAIVFMFFISIFANIVIIFHSHTKEKSFDYDFEHNSNNVRSVDISGLGSILVGNITGSKQNFARSLAACIKERIRNKSGTGKSSPLDSSENIHSLIMEDDILSSLNWTFRQEFQRQQKVFKLLSRPIINRHDYSYIHNPKDTCVKRKIDVVFAVSSVPENFENRMKTRQGLKGSYSFVTNNNATLLFFIGRSNHHNKSRRFQVGVNMEMRRFGDIVQEDFLDEYKNISLKSISVLKWVSVYCPQARYVIKSDDNVGIKPAYALESLTRHRQRFGNFILGKWNSMTSVQRKTDAKNYVSFKEYPHATFPPHFLGGAMGFPVSTAKLLYETTLRVQPIWLADVFITGICAPLVNVPTIMDMAFDFKINSW</sequence>
<proteinExistence type="inferred from homology"/>
<dbReference type="GO" id="GO:0006493">
    <property type="term" value="P:protein O-linked glycosylation"/>
    <property type="evidence" value="ECO:0007669"/>
    <property type="project" value="TreeGrafter"/>
</dbReference>
<evidence type="ECO:0000256" key="4">
    <source>
        <dbReference type="ARBA" id="ARBA00022679"/>
    </source>
</evidence>
<protein>
    <recommendedName>
        <fullName evidence="10">Hexosyltransferase</fullName>
        <ecNumber evidence="10">2.4.1.-</ecNumber>
    </recommendedName>
</protein>
<dbReference type="EC" id="2.4.1.-" evidence="10"/>
<dbReference type="PANTHER" id="PTHR11214:SF314">
    <property type="entry name" value="HEXOSYLTRANSFERASE"/>
    <property type="match status" value="1"/>
</dbReference>
<evidence type="ECO:0000256" key="3">
    <source>
        <dbReference type="ARBA" id="ARBA00022676"/>
    </source>
</evidence>
<dbReference type="GO" id="GO:0016758">
    <property type="term" value="F:hexosyltransferase activity"/>
    <property type="evidence" value="ECO:0007669"/>
    <property type="project" value="InterPro"/>
</dbReference>
<feature type="transmembrane region" description="Helical" evidence="10">
    <location>
        <begin position="20"/>
        <end position="40"/>
    </location>
</feature>
<dbReference type="GO" id="GO:0000139">
    <property type="term" value="C:Golgi membrane"/>
    <property type="evidence" value="ECO:0007669"/>
    <property type="project" value="UniProtKB-SubCell"/>
</dbReference>
<gene>
    <name evidence="11" type="primary">ORF64786</name>
</gene>
<dbReference type="InterPro" id="IPR002659">
    <property type="entry name" value="Glyco_trans_31"/>
</dbReference>
<dbReference type="AlphaFoldDB" id="A0A0B6ZHE6"/>
<evidence type="ECO:0000256" key="1">
    <source>
        <dbReference type="ARBA" id="ARBA00004323"/>
    </source>
</evidence>
<dbReference type="PANTHER" id="PTHR11214">
    <property type="entry name" value="BETA-1,3-N-ACETYLGLUCOSAMINYLTRANSFERASE"/>
    <property type="match status" value="1"/>
</dbReference>
<evidence type="ECO:0000313" key="11">
    <source>
        <dbReference type="EMBL" id="CEK68019.1"/>
    </source>
</evidence>
<organism evidence="11">
    <name type="scientific">Arion vulgaris</name>
    <dbReference type="NCBI Taxonomy" id="1028688"/>
    <lineage>
        <taxon>Eukaryota</taxon>
        <taxon>Metazoa</taxon>
        <taxon>Spiralia</taxon>
        <taxon>Lophotrochozoa</taxon>
        <taxon>Mollusca</taxon>
        <taxon>Gastropoda</taxon>
        <taxon>Heterobranchia</taxon>
        <taxon>Euthyneura</taxon>
        <taxon>Panpulmonata</taxon>
        <taxon>Eupulmonata</taxon>
        <taxon>Stylommatophora</taxon>
        <taxon>Helicina</taxon>
        <taxon>Arionoidea</taxon>
        <taxon>Arionidae</taxon>
        <taxon>Arion</taxon>
    </lineage>
</organism>
<keyword evidence="4" id="KW-0808">Transferase</keyword>
<keyword evidence="8 10" id="KW-0333">Golgi apparatus</keyword>
<comment type="similarity">
    <text evidence="2 10">Belongs to the glycosyltransferase 31 family.</text>
</comment>
<evidence type="ECO:0000256" key="5">
    <source>
        <dbReference type="ARBA" id="ARBA00022692"/>
    </source>
</evidence>
<dbReference type="EMBL" id="HACG01021154">
    <property type="protein sequence ID" value="CEK68019.1"/>
    <property type="molecule type" value="Transcribed_RNA"/>
</dbReference>
<accession>A0A0B6ZHE6</accession>
<evidence type="ECO:0000256" key="9">
    <source>
        <dbReference type="ARBA" id="ARBA00023136"/>
    </source>
</evidence>
<keyword evidence="7 10" id="KW-1133">Transmembrane helix</keyword>
<name>A0A0B6ZHE6_9EUPU</name>
<reference evidence="11" key="1">
    <citation type="submission" date="2014-12" db="EMBL/GenBank/DDBJ databases">
        <title>Insight into the proteome of Arion vulgaris.</title>
        <authorList>
            <person name="Aradska J."/>
            <person name="Bulat T."/>
            <person name="Smidak R."/>
            <person name="Sarate P."/>
            <person name="Gangsoo J."/>
            <person name="Sialana F."/>
            <person name="Bilban M."/>
            <person name="Lubec G."/>
        </authorList>
    </citation>
    <scope>NUCLEOTIDE SEQUENCE</scope>
    <source>
        <tissue evidence="11">Skin</tissue>
    </source>
</reference>
<evidence type="ECO:0000256" key="7">
    <source>
        <dbReference type="ARBA" id="ARBA00022989"/>
    </source>
</evidence>